<proteinExistence type="predicted"/>
<dbReference type="Proteomes" id="UP001597510">
    <property type="component" value="Unassembled WGS sequence"/>
</dbReference>
<evidence type="ECO:0000313" key="3">
    <source>
        <dbReference type="Proteomes" id="UP001597510"/>
    </source>
</evidence>
<keyword evidence="3" id="KW-1185">Reference proteome</keyword>
<sequence length="73" mass="8409">MKHTIISLFVCMSFATALWQEPKQTKEQKDPVCGMKVTPKAPYSSTHKEKEHKFCSKSCKAKFDANPEKYVKK</sequence>
<dbReference type="Pfam" id="PF04945">
    <property type="entry name" value="YHS"/>
    <property type="match status" value="1"/>
</dbReference>
<dbReference type="InterPro" id="IPR007029">
    <property type="entry name" value="YHS_dom"/>
</dbReference>
<accession>A0ABW5JC46</accession>
<name>A0ABW5JC46_9BACT</name>
<dbReference type="Gene3D" id="1.10.620.20">
    <property type="entry name" value="Ribonucleotide Reductase, subunit A"/>
    <property type="match status" value="1"/>
</dbReference>
<evidence type="ECO:0000259" key="1">
    <source>
        <dbReference type="SMART" id="SM00746"/>
    </source>
</evidence>
<dbReference type="EMBL" id="JBHULC010000021">
    <property type="protein sequence ID" value="MFD2522597.1"/>
    <property type="molecule type" value="Genomic_DNA"/>
</dbReference>
<gene>
    <name evidence="2" type="ORF">ACFSR2_16995</name>
</gene>
<dbReference type="InterPro" id="IPR011017">
    <property type="entry name" value="TRASH_dom"/>
</dbReference>
<dbReference type="InterPro" id="IPR012348">
    <property type="entry name" value="RNR-like"/>
</dbReference>
<reference evidence="3" key="1">
    <citation type="journal article" date="2019" name="Int. J. Syst. Evol. Microbiol.">
        <title>The Global Catalogue of Microorganisms (GCM) 10K type strain sequencing project: providing services to taxonomists for standard genome sequencing and annotation.</title>
        <authorList>
            <consortium name="The Broad Institute Genomics Platform"/>
            <consortium name="The Broad Institute Genome Sequencing Center for Infectious Disease"/>
            <person name="Wu L."/>
            <person name="Ma J."/>
        </authorList>
    </citation>
    <scope>NUCLEOTIDE SEQUENCE [LARGE SCALE GENOMIC DNA]</scope>
    <source>
        <strain evidence="3">KCTC 52344</strain>
    </source>
</reference>
<dbReference type="InterPro" id="IPR009078">
    <property type="entry name" value="Ferritin-like_SF"/>
</dbReference>
<comment type="caution">
    <text evidence="2">The sequence shown here is derived from an EMBL/GenBank/DDBJ whole genome shotgun (WGS) entry which is preliminary data.</text>
</comment>
<dbReference type="RefSeq" id="WP_340237592.1">
    <property type="nucleotide sequence ID" value="NZ_JBBEWC010000008.1"/>
</dbReference>
<dbReference type="SUPFAM" id="SSF47240">
    <property type="entry name" value="Ferritin-like"/>
    <property type="match status" value="1"/>
</dbReference>
<dbReference type="SMART" id="SM00746">
    <property type="entry name" value="TRASH"/>
    <property type="match status" value="1"/>
</dbReference>
<protein>
    <submittedName>
        <fullName evidence="2">YHS domain-containing protein</fullName>
    </submittedName>
</protein>
<organism evidence="2 3">
    <name type="scientific">Emticicia soli</name>
    <dbReference type="NCBI Taxonomy" id="2027878"/>
    <lineage>
        <taxon>Bacteria</taxon>
        <taxon>Pseudomonadati</taxon>
        <taxon>Bacteroidota</taxon>
        <taxon>Cytophagia</taxon>
        <taxon>Cytophagales</taxon>
        <taxon>Leadbetterellaceae</taxon>
        <taxon>Emticicia</taxon>
    </lineage>
</organism>
<evidence type="ECO:0000313" key="2">
    <source>
        <dbReference type="EMBL" id="MFD2522597.1"/>
    </source>
</evidence>
<feature type="domain" description="TRASH" evidence="1">
    <location>
        <begin position="30"/>
        <end position="67"/>
    </location>
</feature>